<dbReference type="RefSeq" id="WP_250423212.1">
    <property type="nucleotide sequence ID" value="NZ_JAJKBJ010000021.1"/>
</dbReference>
<reference evidence="2" key="1">
    <citation type="submission" date="2021-11" db="EMBL/GenBank/DDBJ databases">
        <title>Legionella maioricencis sp. nov., a new species isolated from hot water samples in Mallorca.</title>
        <authorList>
            <person name="Crespi S."/>
            <person name="Drasar V."/>
            <person name="Salva-Serra F."/>
            <person name="Jaen-Luchoro D."/>
            <person name="Pineiro-Iglesias B."/>
            <person name="Aliaga F."/>
            <person name="Fernandez-Juarez V."/>
            <person name="Coll G."/>
            <person name="Moore E.R.B."/>
            <person name="Bennasar-Figueras A."/>
        </authorList>
    </citation>
    <scope>NUCLEOTIDE SEQUENCE</scope>
    <source>
        <strain evidence="2">HCPI-6</strain>
    </source>
</reference>
<dbReference type="SUPFAM" id="SSF55729">
    <property type="entry name" value="Acyl-CoA N-acyltransferases (Nat)"/>
    <property type="match status" value="1"/>
</dbReference>
<dbReference type="PROSITE" id="PS51186">
    <property type="entry name" value="GNAT"/>
    <property type="match status" value="1"/>
</dbReference>
<dbReference type="GO" id="GO:0008999">
    <property type="term" value="F:protein-N-terminal-alanine acetyltransferase activity"/>
    <property type="evidence" value="ECO:0007669"/>
    <property type="project" value="TreeGrafter"/>
</dbReference>
<dbReference type="InterPro" id="IPR016181">
    <property type="entry name" value="Acyl_CoA_acyltransferase"/>
</dbReference>
<proteinExistence type="predicted"/>
<comment type="caution">
    <text evidence="2">The sequence shown here is derived from an EMBL/GenBank/DDBJ whole genome shotgun (WGS) entry which is preliminary data.</text>
</comment>
<dbReference type="InterPro" id="IPR051908">
    <property type="entry name" value="Ribosomal_N-acetyltransferase"/>
</dbReference>
<dbReference type="FunFam" id="3.40.630.30:FF:000047">
    <property type="entry name" value="Acetyltransferase, GNAT family"/>
    <property type="match status" value="1"/>
</dbReference>
<name>A0A9X2D2H0_9GAMM</name>
<dbReference type="GO" id="GO:0005737">
    <property type="term" value="C:cytoplasm"/>
    <property type="evidence" value="ECO:0007669"/>
    <property type="project" value="TreeGrafter"/>
</dbReference>
<organism evidence="2 3">
    <name type="scientific">Legionella maioricensis</name>
    <dbReference type="NCBI Taxonomy" id="2896528"/>
    <lineage>
        <taxon>Bacteria</taxon>
        <taxon>Pseudomonadati</taxon>
        <taxon>Pseudomonadota</taxon>
        <taxon>Gammaproteobacteria</taxon>
        <taxon>Legionellales</taxon>
        <taxon>Legionellaceae</taxon>
        <taxon>Legionella</taxon>
    </lineage>
</organism>
<dbReference type="AlphaFoldDB" id="A0A9X2D2H0"/>
<evidence type="ECO:0000313" key="2">
    <source>
        <dbReference type="EMBL" id="MCL9685256.1"/>
    </source>
</evidence>
<protein>
    <submittedName>
        <fullName evidence="2">GNAT family N-acetyltransferase</fullName>
    </submittedName>
</protein>
<feature type="domain" description="N-acetyltransferase" evidence="1">
    <location>
        <begin position="47"/>
        <end position="192"/>
    </location>
</feature>
<dbReference type="EMBL" id="JAJKBJ010000021">
    <property type="protein sequence ID" value="MCL9685256.1"/>
    <property type="molecule type" value="Genomic_DNA"/>
</dbReference>
<dbReference type="Proteomes" id="UP001139721">
    <property type="component" value="Unassembled WGS sequence"/>
</dbReference>
<evidence type="ECO:0000259" key="1">
    <source>
        <dbReference type="PROSITE" id="PS51186"/>
    </source>
</evidence>
<dbReference type="InterPro" id="IPR000182">
    <property type="entry name" value="GNAT_dom"/>
</dbReference>
<evidence type="ECO:0000313" key="3">
    <source>
        <dbReference type="Proteomes" id="UP001139721"/>
    </source>
</evidence>
<keyword evidence="3" id="KW-1185">Reference proteome</keyword>
<dbReference type="GO" id="GO:1990189">
    <property type="term" value="F:protein N-terminal-serine acetyltransferase activity"/>
    <property type="evidence" value="ECO:0007669"/>
    <property type="project" value="TreeGrafter"/>
</dbReference>
<accession>A0A9X2D2H0</accession>
<dbReference type="Gene3D" id="3.40.630.30">
    <property type="match status" value="1"/>
</dbReference>
<dbReference type="PANTHER" id="PTHR43441">
    <property type="entry name" value="RIBOSOMAL-PROTEIN-SERINE ACETYLTRANSFERASE"/>
    <property type="match status" value="1"/>
</dbReference>
<dbReference type="PANTHER" id="PTHR43441:SF2">
    <property type="entry name" value="FAMILY ACETYLTRANSFERASE, PUTATIVE (AFU_ORTHOLOGUE AFUA_7G00850)-RELATED"/>
    <property type="match status" value="1"/>
</dbReference>
<dbReference type="Pfam" id="PF13302">
    <property type="entry name" value="Acetyltransf_3"/>
    <property type="match status" value="1"/>
</dbReference>
<gene>
    <name evidence="2" type="ORF">LOX96_14205</name>
</gene>
<sequence length="232" mass="26982">MLPQNEFMQVIGNEIKDLFPKENPQKVCMQGTYCILEPLDITKHAAPLFDSLLMDNDGSSWTYLPYGPFDSCAEFQEWLTSTTSESDTMLYAILDSKNQAPIGICGYLRINPEHGVIEVGHLHFSKLLQKTPAATEAMYLMMHYAFETLKYRRYEWKCNSLNQASKDAALRLGFTYEGTFRQSNVYKNRNRDTAWFSILDHEWPDLKEKLKQWLEPNNFDKQGNQKISLRNI</sequence>